<accession>A0ABZ2Y944</accession>
<keyword evidence="3" id="KW-0808">Transferase</keyword>
<dbReference type="PANTHER" id="PTHR43155:SF2">
    <property type="entry name" value="CYCLIC DI-GMP PHOSPHODIESTERASE PA4108"/>
    <property type="match status" value="1"/>
</dbReference>
<dbReference type="NCBIfam" id="TIGR00254">
    <property type="entry name" value="GGDEF"/>
    <property type="match status" value="1"/>
</dbReference>
<dbReference type="PANTHER" id="PTHR43155">
    <property type="entry name" value="CYCLIC DI-GMP PHOSPHODIESTERASE PA4108-RELATED"/>
    <property type="match status" value="1"/>
</dbReference>
<dbReference type="InterPro" id="IPR000160">
    <property type="entry name" value="GGDEF_dom"/>
</dbReference>
<evidence type="ECO:0000259" key="2">
    <source>
        <dbReference type="PROSITE" id="PS51832"/>
    </source>
</evidence>
<dbReference type="InterPro" id="IPR029787">
    <property type="entry name" value="Nucleotide_cyclase"/>
</dbReference>
<feature type="domain" description="HD-GYP" evidence="2">
    <location>
        <begin position="181"/>
        <end position="378"/>
    </location>
</feature>
<reference evidence="3 4" key="1">
    <citation type="submission" date="2023-03" db="EMBL/GenBank/DDBJ databases">
        <title>Novel Species.</title>
        <authorList>
            <person name="Ma S."/>
        </authorList>
    </citation>
    <scope>NUCLEOTIDE SEQUENCE [LARGE SCALE GENOMIC DNA]</scope>
    <source>
        <strain evidence="3 4">B11</strain>
    </source>
</reference>
<evidence type="ECO:0000313" key="3">
    <source>
        <dbReference type="EMBL" id="WZL75382.1"/>
    </source>
</evidence>
<dbReference type="GO" id="GO:0052621">
    <property type="term" value="F:diguanylate cyclase activity"/>
    <property type="evidence" value="ECO:0007669"/>
    <property type="project" value="UniProtKB-EC"/>
</dbReference>
<dbReference type="Pfam" id="PF00990">
    <property type="entry name" value="GGDEF"/>
    <property type="match status" value="1"/>
</dbReference>
<dbReference type="CDD" id="cd01949">
    <property type="entry name" value="GGDEF"/>
    <property type="match status" value="1"/>
</dbReference>
<dbReference type="RefSeq" id="WP_369017529.1">
    <property type="nucleotide sequence ID" value="NZ_CP121689.1"/>
</dbReference>
<dbReference type="SMART" id="SM00267">
    <property type="entry name" value="GGDEF"/>
    <property type="match status" value="1"/>
</dbReference>
<dbReference type="PROSITE" id="PS51832">
    <property type="entry name" value="HD_GYP"/>
    <property type="match status" value="1"/>
</dbReference>
<protein>
    <submittedName>
        <fullName evidence="3">Diguanylate cyclase</fullName>
        <ecNumber evidence="3">2.7.7.65</ecNumber>
    </submittedName>
</protein>
<dbReference type="CDD" id="cd00077">
    <property type="entry name" value="HDc"/>
    <property type="match status" value="1"/>
</dbReference>
<dbReference type="InterPro" id="IPR003607">
    <property type="entry name" value="HD/PDEase_dom"/>
</dbReference>
<feature type="domain" description="GGDEF" evidence="1">
    <location>
        <begin position="59"/>
        <end position="189"/>
    </location>
</feature>
<keyword evidence="3" id="KW-0548">Nucleotidyltransferase</keyword>
<dbReference type="Proteomes" id="UP001461341">
    <property type="component" value="Chromosome"/>
</dbReference>
<dbReference type="Pfam" id="PF13487">
    <property type="entry name" value="HD_5"/>
    <property type="match status" value="1"/>
</dbReference>
<proteinExistence type="predicted"/>
<dbReference type="Gene3D" id="3.30.70.270">
    <property type="match status" value="1"/>
</dbReference>
<dbReference type="SUPFAM" id="SSF109604">
    <property type="entry name" value="HD-domain/PDEase-like"/>
    <property type="match status" value="1"/>
</dbReference>
<sequence>MNENQRDIWIFVHTREETFAKLAESTRADGSFLRDPLTHLFSRLYFEVELERLDTERQLPLSIVMADLNYLKLINDAFGHREGDLFLIQVAEGLRKICRKEDIVARIGGDEFAILLPRTNREQAETLMKRFSVHRPPASSKCPIPISLAWGIATKSHPQESVEEILNRAEQEMYHQKTLTKRKLEKEILELIKKCLEEKLYPVEPRFPVFRKISLGLSLATAMGLSSESKELFVKLLVFHDLGKLSISPEILKKPASELNPAEWQTIREHPERGYRIASQLLELAPIGEAILSFRERWDGKGYPQGLKREEIPLLSRMGSVVNAYEAMVMGRPYRPPLISEQALEEIQKHAGTAFDPQVVSKFTETMQLEASGNCSVL</sequence>
<dbReference type="EC" id="2.7.7.65" evidence="3"/>
<name>A0ABZ2Y944_9BACT</name>
<organism evidence="3 4">
    <name type="scientific">Thermatribacter velox</name>
    <dbReference type="NCBI Taxonomy" id="3039681"/>
    <lineage>
        <taxon>Bacteria</taxon>
        <taxon>Pseudomonadati</taxon>
        <taxon>Atribacterota</taxon>
        <taxon>Atribacteria</taxon>
        <taxon>Atribacterales</taxon>
        <taxon>Thermatribacteraceae</taxon>
        <taxon>Thermatribacter</taxon>
    </lineage>
</organism>
<dbReference type="InterPro" id="IPR043128">
    <property type="entry name" value="Rev_trsase/Diguanyl_cyclase"/>
</dbReference>
<evidence type="ECO:0000259" key="1">
    <source>
        <dbReference type="PROSITE" id="PS50887"/>
    </source>
</evidence>
<dbReference type="EMBL" id="CP121689">
    <property type="protein sequence ID" value="WZL75382.1"/>
    <property type="molecule type" value="Genomic_DNA"/>
</dbReference>
<dbReference type="Gene3D" id="1.10.3210.10">
    <property type="entry name" value="Hypothetical protein af1432"/>
    <property type="match status" value="1"/>
</dbReference>
<dbReference type="PROSITE" id="PS50887">
    <property type="entry name" value="GGDEF"/>
    <property type="match status" value="1"/>
</dbReference>
<keyword evidence="4" id="KW-1185">Reference proteome</keyword>
<dbReference type="SUPFAM" id="SSF55073">
    <property type="entry name" value="Nucleotide cyclase"/>
    <property type="match status" value="1"/>
</dbReference>
<gene>
    <name evidence="3" type="ORF">QBE54_07230</name>
</gene>
<dbReference type="InterPro" id="IPR037522">
    <property type="entry name" value="HD_GYP_dom"/>
</dbReference>
<evidence type="ECO:0000313" key="4">
    <source>
        <dbReference type="Proteomes" id="UP001461341"/>
    </source>
</evidence>